<dbReference type="CDD" id="cd03801">
    <property type="entry name" value="GT4_PimA-like"/>
    <property type="match status" value="1"/>
</dbReference>
<dbReference type="AlphaFoldDB" id="A0A7Y6ULI5"/>
<dbReference type="GO" id="GO:0016757">
    <property type="term" value="F:glycosyltransferase activity"/>
    <property type="evidence" value="ECO:0007669"/>
    <property type="project" value="UniProtKB-ARBA"/>
</dbReference>
<dbReference type="PANTHER" id="PTHR12526">
    <property type="entry name" value="GLYCOSYLTRANSFERASE"/>
    <property type="match status" value="1"/>
</dbReference>
<evidence type="ECO:0000313" key="3">
    <source>
        <dbReference type="Proteomes" id="UP000520198"/>
    </source>
</evidence>
<protein>
    <submittedName>
        <fullName evidence="2">Glycosyltransferase family 4 protein</fullName>
    </submittedName>
</protein>
<keyword evidence="2" id="KW-0808">Transferase</keyword>
<dbReference type="Pfam" id="PF13439">
    <property type="entry name" value="Glyco_transf_4"/>
    <property type="match status" value="1"/>
</dbReference>
<feature type="domain" description="Glycosyltransferase subfamily 4-like N-terminal" evidence="1">
    <location>
        <begin position="27"/>
        <end position="192"/>
    </location>
</feature>
<gene>
    <name evidence="2" type="ORF">HT585_06155</name>
</gene>
<dbReference type="EMBL" id="JABWDU010000001">
    <property type="protein sequence ID" value="NVD38431.1"/>
    <property type="molecule type" value="Genomic_DNA"/>
</dbReference>
<dbReference type="PANTHER" id="PTHR12526:SF630">
    <property type="entry name" value="GLYCOSYLTRANSFERASE"/>
    <property type="match status" value="1"/>
</dbReference>
<dbReference type="Proteomes" id="UP000520198">
    <property type="component" value="Unassembled WGS sequence"/>
</dbReference>
<evidence type="ECO:0000313" key="2">
    <source>
        <dbReference type="EMBL" id="NVD38431.1"/>
    </source>
</evidence>
<comment type="caution">
    <text evidence="2">The sequence shown here is derived from an EMBL/GenBank/DDBJ whole genome shotgun (WGS) entry which is preliminary data.</text>
</comment>
<evidence type="ECO:0000259" key="1">
    <source>
        <dbReference type="Pfam" id="PF13439"/>
    </source>
</evidence>
<accession>A0A7Y6ULI5</accession>
<dbReference type="InterPro" id="IPR028098">
    <property type="entry name" value="Glyco_trans_4-like_N"/>
</dbReference>
<organism evidence="2 3">
    <name type="scientific">Ensifer oleiphilus</name>
    <dbReference type="NCBI Taxonomy" id="2742698"/>
    <lineage>
        <taxon>Bacteria</taxon>
        <taxon>Pseudomonadati</taxon>
        <taxon>Pseudomonadota</taxon>
        <taxon>Alphaproteobacteria</taxon>
        <taxon>Hyphomicrobiales</taxon>
        <taxon>Rhizobiaceae</taxon>
        <taxon>Sinorhizobium/Ensifer group</taxon>
        <taxon>Ensifer</taxon>
    </lineage>
</organism>
<dbReference type="SUPFAM" id="SSF53756">
    <property type="entry name" value="UDP-Glycosyltransferase/glycogen phosphorylase"/>
    <property type="match status" value="1"/>
</dbReference>
<dbReference type="Gene3D" id="3.40.50.2000">
    <property type="entry name" value="Glycogen Phosphorylase B"/>
    <property type="match status" value="2"/>
</dbReference>
<name>A0A7Y6ULI5_9HYPH</name>
<sequence length="396" mass="43238">MNMELPLSNRPSPAPLRLLEVLEPSGGGSGRHFIDLCRGMHLRGHHVEAVYSPVRAEESFVRELKAVGLPAVHAVDMKRAPGPSDVPAFLALRRIMRRHGPFDIIHGHSSKAGALTRLRLPGHHVPRIYTPHAFRTLDPTLGRGGRLIYGAIEWGLAWFYTDHLICVSDDELSHARSLHMPDERMSVIVNGVAPPSPDMASTIRASFGIAPDAFVFGFIGRLTAQKAPERLVAAFRNVAATVKNSHVVMVGAGEMESMVRKAISESGLQNRMHLTSAFTGPQAAPAFDVLVMPSRYEAMSYVMLEGAAAGKPIIATDIGGARTVIEHGRNGFIVQNSDDVSELAKTMVAAAAPYTFARLAKAADRLKSRFTLDTMLDRTEMLYRKLAERRRVSAMA</sequence>
<proteinExistence type="predicted"/>
<reference evidence="2 3" key="1">
    <citation type="submission" date="2020-06" db="EMBL/GenBank/DDBJ databases">
        <authorList>
            <person name="Grouzdev D.S."/>
        </authorList>
    </citation>
    <scope>NUCLEOTIDE SEQUENCE [LARGE SCALE GENOMIC DNA]</scope>
    <source>
        <strain evidence="2 3">HO-A22</strain>
    </source>
</reference>
<keyword evidence="3" id="KW-1185">Reference proteome</keyword>
<dbReference type="RefSeq" id="WP_176352052.1">
    <property type="nucleotide sequence ID" value="NZ_JABWDU010000001.1"/>
</dbReference>
<dbReference type="Pfam" id="PF13692">
    <property type="entry name" value="Glyco_trans_1_4"/>
    <property type="match status" value="1"/>
</dbReference>